<dbReference type="Pfam" id="PF13927">
    <property type="entry name" value="Ig_3"/>
    <property type="match status" value="1"/>
</dbReference>
<proteinExistence type="predicted"/>
<comment type="caution">
    <text evidence="6">The sequence shown here is derived from an EMBL/GenBank/DDBJ whole genome shotgun (WGS) entry which is preliminary data.</text>
</comment>
<evidence type="ECO:0000313" key="7">
    <source>
        <dbReference type="Proteomes" id="UP001279410"/>
    </source>
</evidence>
<keyword evidence="1" id="KW-0732">Signal</keyword>
<keyword evidence="2" id="KW-1015">Disulfide bond</keyword>
<dbReference type="InterPro" id="IPR003599">
    <property type="entry name" value="Ig_sub"/>
</dbReference>
<dbReference type="AlphaFoldDB" id="A0AAD3R6C7"/>
<dbReference type="PANTHER" id="PTHR11481">
    <property type="entry name" value="IMMUNOGLOBULIN FC RECEPTOR"/>
    <property type="match status" value="1"/>
</dbReference>
<evidence type="ECO:0000256" key="2">
    <source>
        <dbReference type="ARBA" id="ARBA00023157"/>
    </source>
</evidence>
<dbReference type="Pfam" id="PF13895">
    <property type="entry name" value="Ig_2"/>
    <property type="match status" value="1"/>
</dbReference>
<evidence type="ECO:0000259" key="5">
    <source>
        <dbReference type="PROSITE" id="PS50835"/>
    </source>
</evidence>
<dbReference type="InterPro" id="IPR050488">
    <property type="entry name" value="Ig_Fc_receptor"/>
</dbReference>
<feature type="transmembrane region" description="Helical" evidence="4">
    <location>
        <begin position="406"/>
        <end position="429"/>
    </location>
</feature>
<evidence type="ECO:0000256" key="3">
    <source>
        <dbReference type="SAM" id="MobiDB-lite"/>
    </source>
</evidence>
<dbReference type="GO" id="GO:0004888">
    <property type="term" value="F:transmembrane signaling receptor activity"/>
    <property type="evidence" value="ECO:0007669"/>
    <property type="project" value="TreeGrafter"/>
</dbReference>
<dbReference type="Proteomes" id="UP001279410">
    <property type="component" value="Unassembled WGS sequence"/>
</dbReference>
<name>A0AAD3R6C7_LATJO</name>
<dbReference type="EMBL" id="BRZM01000030">
    <property type="protein sequence ID" value="GLD57527.1"/>
    <property type="molecule type" value="Genomic_DNA"/>
</dbReference>
<accession>A0AAD3R6C7</accession>
<dbReference type="SUPFAM" id="SSF48726">
    <property type="entry name" value="Immunoglobulin"/>
    <property type="match status" value="2"/>
</dbReference>
<sequence length="568" mass="63967">MLEQYKYRCRPFHQDLWRIQRKRLKITYCVYLPSKLRTMSGGKQLQFLAVFVLLVRCQQKPTVTMTPELKMIYSGDLFYLSCNSSTSGSSVKWYLNNSQQQQTNEIFQIAVASPKHSGSYQCETNGQMSETFPISVMEHAPSASLKIKTGYPVMPYGGEVVLQLHHDEDLKGWWCWVYRREKKQRKSIRFRSSLDSSTDITFQSSLTDPMSIFWCTHSTQQERRSNQVTVRISDQDIFLEMDPMPAVIGESLTLRCLVWGTDRISKTVFYKGNEVIADGNTFTHKIKDVTESTEGKYKCDAIYTHVARTAGPNYHKVSDVQDVFVQVPLIKAVLSVDSGLRCSCPRCSTEATFHWYKKTDDQWKQMQVTSNPMTPKEGGNYACKAKWSTGQSVMSNEYTYPTSSNLVTVLIILLVVAGILTTLIGFIFYRKRNTTGPVYEDVPRRLREGDENYEMLQKAGSGQRETPYDTLQPEASGGVKKEREYEPLKKEGTKEGVYHTLGMEAAAGGGEGGYEALKKERTKEVYHTLGTEAAAGGGEGGYEALKKEGMKEGVYHTLGTEGAAGGGQ</sequence>
<dbReference type="GO" id="GO:0009897">
    <property type="term" value="C:external side of plasma membrane"/>
    <property type="evidence" value="ECO:0007669"/>
    <property type="project" value="TreeGrafter"/>
</dbReference>
<evidence type="ECO:0000256" key="1">
    <source>
        <dbReference type="ARBA" id="ARBA00022729"/>
    </source>
</evidence>
<organism evidence="6 7">
    <name type="scientific">Lates japonicus</name>
    <name type="common">Japanese lates</name>
    <dbReference type="NCBI Taxonomy" id="270547"/>
    <lineage>
        <taxon>Eukaryota</taxon>
        <taxon>Metazoa</taxon>
        <taxon>Chordata</taxon>
        <taxon>Craniata</taxon>
        <taxon>Vertebrata</taxon>
        <taxon>Euteleostomi</taxon>
        <taxon>Actinopterygii</taxon>
        <taxon>Neopterygii</taxon>
        <taxon>Teleostei</taxon>
        <taxon>Neoteleostei</taxon>
        <taxon>Acanthomorphata</taxon>
        <taxon>Carangaria</taxon>
        <taxon>Carangaria incertae sedis</taxon>
        <taxon>Centropomidae</taxon>
        <taxon>Lates</taxon>
    </lineage>
</organism>
<feature type="domain" description="Ig-like" evidence="5">
    <location>
        <begin position="61"/>
        <end position="135"/>
    </location>
</feature>
<dbReference type="Gene3D" id="2.60.40.10">
    <property type="entry name" value="Immunoglobulins"/>
    <property type="match status" value="3"/>
</dbReference>
<dbReference type="GO" id="GO:0006955">
    <property type="term" value="P:immune response"/>
    <property type="evidence" value="ECO:0007669"/>
    <property type="project" value="TreeGrafter"/>
</dbReference>
<dbReference type="GO" id="GO:0007166">
    <property type="term" value="P:cell surface receptor signaling pathway"/>
    <property type="evidence" value="ECO:0007669"/>
    <property type="project" value="TreeGrafter"/>
</dbReference>
<gene>
    <name evidence="6" type="ORF">AKAME5_000974000</name>
</gene>
<evidence type="ECO:0000256" key="4">
    <source>
        <dbReference type="SAM" id="Phobius"/>
    </source>
</evidence>
<reference evidence="6" key="1">
    <citation type="submission" date="2022-08" db="EMBL/GenBank/DDBJ databases">
        <title>Genome sequencing of akame (Lates japonicus).</title>
        <authorList>
            <person name="Hashiguchi Y."/>
            <person name="Takahashi H."/>
        </authorList>
    </citation>
    <scope>NUCLEOTIDE SEQUENCE</scope>
    <source>
        <strain evidence="6">Kochi</strain>
    </source>
</reference>
<protein>
    <recommendedName>
        <fullName evidence="5">Ig-like domain-containing protein</fullName>
    </recommendedName>
</protein>
<dbReference type="PANTHER" id="PTHR11481:SF64">
    <property type="entry name" value="FC RECEPTOR-LIKE PROTEIN 4"/>
    <property type="match status" value="1"/>
</dbReference>
<keyword evidence="7" id="KW-1185">Reference proteome</keyword>
<keyword evidence="4" id="KW-1133">Transmembrane helix</keyword>
<feature type="region of interest" description="Disordered" evidence="3">
    <location>
        <begin position="458"/>
        <end position="485"/>
    </location>
</feature>
<dbReference type="InterPro" id="IPR007110">
    <property type="entry name" value="Ig-like_dom"/>
</dbReference>
<keyword evidence="4" id="KW-0812">Transmembrane</keyword>
<dbReference type="InterPro" id="IPR013783">
    <property type="entry name" value="Ig-like_fold"/>
</dbReference>
<evidence type="ECO:0000313" key="6">
    <source>
        <dbReference type="EMBL" id="GLD57527.1"/>
    </source>
</evidence>
<dbReference type="SMART" id="SM00409">
    <property type="entry name" value="IG"/>
    <property type="match status" value="2"/>
</dbReference>
<dbReference type="InterPro" id="IPR036179">
    <property type="entry name" value="Ig-like_dom_sf"/>
</dbReference>
<dbReference type="PROSITE" id="PS50835">
    <property type="entry name" value="IG_LIKE"/>
    <property type="match status" value="2"/>
</dbReference>
<feature type="domain" description="Ig-like" evidence="5">
    <location>
        <begin position="340"/>
        <end position="399"/>
    </location>
</feature>
<keyword evidence="4" id="KW-0472">Membrane</keyword>